<organism evidence="3 4">
    <name type="scientific">Champsocephalus gunnari</name>
    <name type="common">Mackerel icefish</name>
    <dbReference type="NCBI Taxonomy" id="52237"/>
    <lineage>
        <taxon>Eukaryota</taxon>
        <taxon>Metazoa</taxon>
        <taxon>Chordata</taxon>
        <taxon>Craniata</taxon>
        <taxon>Vertebrata</taxon>
        <taxon>Euteleostomi</taxon>
        <taxon>Actinopterygii</taxon>
        <taxon>Neopterygii</taxon>
        <taxon>Teleostei</taxon>
        <taxon>Neoteleostei</taxon>
        <taxon>Acanthomorphata</taxon>
        <taxon>Eupercaria</taxon>
        <taxon>Perciformes</taxon>
        <taxon>Notothenioidei</taxon>
        <taxon>Channichthyidae</taxon>
        <taxon>Champsocephalus</taxon>
    </lineage>
</organism>
<evidence type="ECO:0000313" key="3">
    <source>
        <dbReference type="EMBL" id="KAK5891259.1"/>
    </source>
</evidence>
<accession>A0AAN8GTB3</accession>
<sequence length="85" mass="9583">MRRISSSVLAYYRRRHRQPLSFSLYPIPALVHSLPAGVIWALRIRKAAGSGEISPFGSNLAGSPSPEERRPRLYQIDPKTIVQLK</sequence>
<evidence type="ECO:0000256" key="2">
    <source>
        <dbReference type="SAM" id="Phobius"/>
    </source>
</evidence>
<dbReference type="AlphaFoldDB" id="A0AAN8GTB3"/>
<name>A0AAN8GTB3_CHAGU</name>
<proteinExistence type="predicted"/>
<keyword evidence="2" id="KW-0472">Membrane</keyword>
<evidence type="ECO:0000313" key="4">
    <source>
        <dbReference type="Proteomes" id="UP001331515"/>
    </source>
</evidence>
<feature type="region of interest" description="Disordered" evidence="1">
    <location>
        <begin position="51"/>
        <end position="85"/>
    </location>
</feature>
<dbReference type="Proteomes" id="UP001331515">
    <property type="component" value="Unassembled WGS sequence"/>
</dbReference>
<comment type="caution">
    <text evidence="3">The sequence shown here is derived from an EMBL/GenBank/DDBJ whole genome shotgun (WGS) entry which is preliminary data.</text>
</comment>
<keyword evidence="2" id="KW-1133">Transmembrane helix</keyword>
<reference evidence="3 4" key="1">
    <citation type="journal article" date="2023" name="Mol. Biol. Evol.">
        <title>Genomics of Secondarily Temperate Adaptation in the Only Non-Antarctic Icefish.</title>
        <authorList>
            <person name="Rivera-Colon A.G."/>
            <person name="Rayamajhi N."/>
            <person name="Minhas B.F."/>
            <person name="Madrigal G."/>
            <person name="Bilyk K.T."/>
            <person name="Yoon V."/>
            <person name="Hune M."/>
            <person name="Gregory S."/>
            <person name="Cheng C.H.C."/>
            <person name="Catchen J.M."/>
        </authorList>
    </citation>
    <scope>NUCLEOTIDE SEQUENCE [LARGE SCALE GENOMIC DNA]</scope>
    <source>
        <tissue evidence="3">White muscle</tissue>
    </source>
</reference>
<gene>
    <name evidence="3" type="ORF">CgunFtcFv8_018533</name>
</gene>
<evidence type="ECO:0000256" key="1">
    <source>
        <dbReference type="SAM" id="MobiDB-lite"/>
    </source>
</evidence>
<protein>
    <submittedName>
        <fullName evidence="3">Uncharacterized protein</fullName>
    </submittedName>
</protein>
<keyword evidence="4" id="KW-1185">Reference proteome</keyword>
<keyword evidence="2" id="KW-0812">Transmembrane</keyword>
<dbReference type="EMBL" id="JAURVH010001536">
    <property type="protein sequence ID" value="KAK5891259.1"/>
    <property type="molecule type" value="Genomic_DNA"/>
</dbReference>
<feature type="transmembrane region" description="Helical" evidence="2">
    <location>
        <begin position="20"/>
        <end position="42"/>
    </location>
</feature>